<feature type="transmembrane region" description="Helical" evidence="1">
    <location>
        <begin position="119"/>
        <end position="136"/>
    </location>
</feature>
<keyword evidence="1" id="KW-0812">Transmembrane</keyword>
<dbReference type="AlphaFoldDB" id="A0A6C0DVU2"/>
<reference evidence="3" key="1">
    <citation type="journal article" date="2020" name="Nature">
        <title>Giant virus diversity and host interactions through global metagenomics.</title>
        <authorList>
            <person name="Schulz F."/>
            <person name="Roux S."/>
            <person name="Paez-Espino D."/>
            <person name="Jungbluth S."/>
            <person name="Walsh D.A."/>
            <person name="Denef V.J."/>
            <person name="McMahon K.D."/>
            <person name="Konstantinidis K.T."/>
            <person name="Eloe-Fadrosh E.A."/>
            <person name="Kyrpides N.C."/>
            <person name="Woyke T."/>
        </authorList>
    </citation>
    <scope>NUCLEOTIDE SEQUENCE</scope>
    <source>
        <strain evidence="3">GVMAG-M-3300023174-60</strain>
    </source>
</reference>
<name>A0A6C0DVU2_9ZZZZ</name>
<dbReference type="SUPFAM" id="SSF103481">
    <property type="entry name" value="Multidrug resistance efflux transporter EmrE"/>
    <property type="match status" value="2"/>
</dbReference>
<feature type="domain" description="EamA" evidence="2">
    <location>
        <begin position="154"/>
        <end position="287"/>
    </location>
</feature>
<feature type="transmembrane region" description="Helical" evidence="1">
    <location>
        <begin position="273"/>
        <end position="291"/>
    </location>
</feature>
<feature type="transmembrane region" description="Helical" evidence="1">
    <location>
        <begin position="244"/>
        <end position="266"/>
    </location>
</feature>
<keyword evidence="1" id="KW-0472">Membrane</keyword>
<proteinExistence type="predicted"/>
<dbReference type="Pfam" id="PF00892">
    <property type="entry name" value="EamA"/>
    <property type="match status" value="1"/>
</dbReference>
<sequence length="293" mass="32018">MIAPNPTVAILYSELVLSLYPVLIKTVNTNIFTQILARFIAFPALALAFGSTHDFSAIWGNPYEAFVSILHNLLNLGHVAASYIAFKNLHIGTAISLFYLYPIFNIIAGSLLFGDSLPFTSILIIFIAFIGTYLIATSHKTIVEPDKDKRKRNFGVVMGILAAITETMIFIFVKSNTDAKASPYYTVNHLYPAGLAMLAAYGIFNKNIVDTSGLNWTKLLGFNALLGFTGYIARFYAIPKIPTIVFSLLSFFGVTFGYLWGVIFMGDKPTMKALIGGGLIAGSTAVLRYFGSV</sequence>
<evidence type="ECO:0000256" key="1">
    <source>
        <dbReference type="SAM" id="Phobius"/>
    </source>
</evidence>
<feature type="transmembrane region" description="Helical" evidence="1">
    <location>
        <begin position="35"/>
        <end position="53"/>
    </location>
</feature>
<protein>
    <recommendedName>
        <fullName evidence="2">EamA domain-containing protein</fullName>
    </recommendedName>
</protein>
<evidence type="ECO:0000313" key="3">
    <source>
        <dbReference type="EMBL" id="QHT20139.1"/>
    </source>
</evidence>
<dbReference type="InterPro" id="IPR037185">
    <property type="entry name" value="EmrE-like"/>
</dbReference>
<organism evidence="3">
    <name type="scientific">viral metagenome</name>
    <dbReference type="NCBI Taxonomy" id="1070528"/>
    <lineage>
        <taxon>unclassified sequences</taxon>
        <taxon>metagenomes</taxon>
        <taxon>organismal metagenomes</taxon>
    </lineage>
</organism>
<keyword evidence="1" id="KW-1133">Transmembrane helix</keyword>
<feature type="transmembrane region" description="Helical" evidence="1">
    <location>
        <begin position="6"/>
        <end position="23"/>
    </location>
</feature>
<dbReference type="PANTHER" id="PTHR22911">
    <property type="entry name" value="ACYL-MALONYL CONDENSING ENZYME-RELATED"/>
    <property type="match status" value="1"/>
</dbReference>
<accession>A0A6C0DVU2</accession>
<feature type="transmembrane region" description="Helical" evidence="1">
    <location>
        <begin position="216"/>
        <end position="238"/>
    </location>
</feature>
<dbReference type="EMBL" id="MN739677">
    <property type="protein sequence ID" value="QHT20139.1"/>
    <property type="molecule type" value="Genomic_DNA"/>
</dbReference>
<feature type="transmembrane region" description="Helical" evidence="1">
    <location>
        <begin position="185"/>
        <end position="204"/>
    </location>
</feature>
<evidence type="ECO:0000259" key="2">
    <source>
        <dbReference type="Pfam" id="PF00892"/>
    </source>
</evidence>
<dbReference type="GO" id="GO:0016020">
    <property type="term" value="C:membrane"/>
    <property type="evidence" value="ECO:0007669"/>
    <property type="project" value="InterPro"/>
</dbReference>
<dbReference type="InterPro" id="IPR000620">
    <property type="entry name" value="EamA_dom"/>
</dbReference>
<feature type="transmembrane region" description="Helical" evidence="1">
    <location>
        <begin position="93"/>
        <end position="113"/>
    </location>
</feature>
<feature type="transmembrane region" description="Helical" evidence="1">
    <location>
        <begin position="156"/>
        <end position="173"/>
    </location>
</feature>